<dbReference type="Proteomes" id="UP000250140">
    <property type="component" value="Unassembled WGS sequence"/>
</dbReference>
<dbReference type="InterPro" id="IPR051059">
    <property type="entry name" value="VerF-like"/>
</dbReference>
<proteinExistence type="predicted"/>
<dbReference type="SMART" id="SM00355">
    <property type="entry name" value="ZnF_C2H2"/>
    <property type="match status" value="2"/>
</dbReference>
<feature type="domain" description="C2H2-type" evidence="9">
    <location>
        <begin position="59"/>
        <end position="87"/>
    </location>
</feature>
<dbReference type="GO" id="GO:0000981">
    <property type="term" value="F:DNA-binding transcription factor activity, RNA polymerase II-specific"/>
    <property type="evidence" value="ECO:0007669"/>
    <property type="project" value="InterPro"/>
</dbReference>
<dbReference type="PANTHER" id="PTHR40626">
    <property type="entry name" value="MIP31509P"/>
    <property type="match status" value="1"/>
</dbReference>
<evidence type="ECO:0000259" key="9">
    <source>
        <dbReference type="PROSITE" id="PS50157"/>
    </source>
</evidence>
<keyword evidence="5" id="KW-0862">Zinc</keyword>
<gene>
    <name evidence="10" type="ORF">AOQ84DRAFT_389133</name>
</gene>
<dbReference type="InterPro" id="IPR013087">
    <property type="entry name" value="Znf_C2H2_type"/>
</dbReference>
<reference evidence="10 11" key="1">
    <citation type="journal article" date="2016" name="Nat. Commun.">
        <title>Ectomycorrhizal ecology is imprinted in the genome of the dominant symbiotic fungus Cenococcum geophilum.</title>
        <authorList>
            <consortium name="DOE Joint Genome Institute"/>
            <person name="Peter M."/>
            <person name="Kohler A."/>
            <person name="Ohm R.A."/>
            <person name="Kuo A."/>
            <person name="Krutzmann J."/>
            <person name="Morin E."/>
            <person name="Arend M."/>
            <person name="Barry K.W."/>
            <person name="Binder M."/>
            <person name="Choi C."/>
            <person name="Clum A."/>
            <person name="Copeland A."/>
            <person name="Grisel N."/>
            <person name="Haridas S."/>
            <person name="Kipfer T."/>
            <person name="LaButti K."/>
            <person name="Lindquist E."/>
            <person name="Lipzen A."/>
            <person name="Maire R."/>
            <person name="Meier B."/>
            <person name="Mihaltcheva S."/>
            <person name="Molinier V."/>
            <person name="Murat C."/>
            <person name="Poggeler S."/>
            <person name="Quandt C.A."/>
            <person name="Sperisen C."/>
            <person name="Tritt A."/>
            <person name="Tisserant E."/>
            <person name="Crous P.W."/>
            <person name="Henrissat B."/>
            <person name="Nehls U."/>
            <person name="Egli S."/>
            <person name="Spatafora J.W."/>
            <person name="Grigoriev I.V."/>
            <person name="Martin F.M."/>
        </authorList>
    </citation>
    <scope>NUCLEOTIDE SEQUENCE [LARGE SCALE GENOMIC DNA]</scope>
    <source>
        <strain evidence="10 11">CBS 207.34</strain>
    </source>
</reference>
<name>A0A8E2JSY8_9PEZI</name>
<accession>A0A8E2JSY8</accession>
<dbReference type="GO" id="GO:0000978">
    <property type="term" value="F:RNA polymerase II cis-regulatory region sequence-specific DNA binding"/>
    <property type="evidence" value="ECO:0007669"/>
    <property type="project" value="InterPro"/>
</dbReference>
<evidence type="ECO:0000256" key="4">
    <source>
        <dbReference type="ARBA" id="ARBA00022771"/>
    </source>
</evidence>
<keyword evidence="2" id="KW-0479">Metal-binding</keyword>
<evidence type="ECO:0000313" key="10">
    <source>
        <dbReference type="EMBL" id="OCL08029.1"/>
    </source>
</evidence>
<dbReference type="GO" id="GO:0005634">
    <property type="term" value="C:nucleus"/>
    <property type="evidence" value="ECO:0007669"/>
    <property type="project" value="UniProtKB-SubCell"/>
</dbReference>
<keyword evidence="3" id="KW-0677">Repeat</keyword>
<organism evidence="10 11">
    <name type="scientific">Glonium stellatum</name>
    <dbReference type="NCBI Taxonomy" id="574774"/>
    <lineage>
        <taxon>Eukaryota</taxon>
        <taxon>Fungi</taxon>
        <taxon>Dikarya</taxon>
        <taxon>Ascomycota</taxon>
        <taxon>Pezizomycotina</taxon>
        <taxon>Dothideomycetes</taxon>
        <taxon>Pleosporomycetidae</taxon>
        <taxon>Gloniales</taxon>
        <taxon>Gloniaceae</taxon>
        <taxon>Glonium</taxon>
    </lineage>
</organism>
<feature type="compositionally biased region" description="Polar residues" evidence="8">
    <location>
        <begin position="114"/>
        <end position="132"/>
    </location>
</feature>
<evidence type="ECO:0000256" key="6">
    <source>
        <dbReference type="ARBA" id="ARBA00023242"/>
    </source>
</evidence>
<evidence type="ECO:0000313" key="11">
    <source>
        <dbReference type="Proteomes" id="UP000250140"/>
    </source>
</evidence>
<sequence length="947" mass="106137">MSTEIQAATVSTVAPQMPAATTKTGRVKKTYKCRNCQKVFKRSEHCARHERVHTQERPFPCHYCDRRYARKDLVKRHERSLHPVDYQAAHASEFRRKSFDSFDTITVNTNSLSSINGQNVSPQSNETIPNDISNDRNDLNQPLTPLSEIRQKMPVDDSSTQASQPVIPSSMMCPLTFEDVRIAMGDIPGTTPSQTSTHINLNLQAPKGQSPTPQPLNEAELTASLTFCLGSTLDMDSLQLEAPNIPPHQQLDHFTQIFGQALTADENLGLPQKRRRLEDEKLSNIEHDQAQGQHMLHDQGVNVFDMSQDLSFLQVTPFEFADNALIPELLAIQERPLNLADPTVGAQQEQNMVFGNQYADSLGSLMFEGSTPTFEHGQSRRLFEQLPQVLKEKSSIPPKFIFDEPTYRKICEDISDRLSPGGLAEGVLPTIKELQKFFTSYLDCFHRHLPVIHFPSLKIANTPSPLIFAICSIGALYRLDRRRAKNLYDLADIACSNSLNASRAAGAASAGPGPLWVVQAKMLLSIYGIFSGKSAVVKATIEGLGFFAIDYRIRRASLVSNTKSDARLTWEEWIREESSKRLLCGMFIVSNLISVTYGLAPGLSHTQDLVFEMPDEEKLWDARSADQWQELIKAQVSVRQRTIRDAMVNMIFGNQNDQDSQPYHVSGFTTLMIMHAVNIYMWNVLQFSQTFTRCAFDMMANESLKGMLLSTASSALARCHHALTHVRSEEDHLGSTWDDAEGPLMFNCQALLRIAYIRLFTHASSFDRLTLLTDNPEEIASSVTTYVAAIQERSPLLTKAALKAHEGFLTPVKIGHLLVRKTAALSWSVEHAVAGWDAALFLTKWIHTVEVQAPTYPPDEQESQIVEQLKELLTEVESDYDGTGSLAAAIAKVWSTFLDDVWVWGVTIKMGHILKQLSTAYEKSYLKDSQRIQWQAHENGIININTV</sequence>
<comment type="subcellular location">
    <subcellularLocation>
        <location evidence="1">Nucleus</location>
    </subcellularLocation>
</comment>
<evidence type="ECO:0000256" key="8">
    <source>
        <dbReference type="SAM" id="MobiDB-lite"/>
    </source>
</evidence>
<dbReference type="PANTHER" id="PTHR40626:SF35">
    <property type="entry name" value="FINGER DOMAIN PROTEIN, PUTATIVE-RELATED"/>
    <property type="match status" value="1"/>
</dbReference>
<feature type="domain" description="C2H2-type" evidence="9">
    <location>
        <begin position="31"/>
        <end position="58"/>
    </location>
</feature>
<keyword evidence="11" id="KW-1185">Reference proteome</keyword>
<dbReference type="GO" id="GO:0006351">
    <property type="term" value="P:DNA-templated transcription"/>
    <property type="evidence" value="ECO:0007669"/>
    <property type="project" value="InterPro"/>
</dbReference>
<dbReference type="EMBL" id="KV749727">
    <property type="protein sequence ID" value="OCL08029.1"/>
    <property type="molecule type" value="Genomic_DNA"/>
</dbReference>
<evidence type="ECO:0000256" key="1">
    <source>
        <dbReference type="ARBA" id="ARBA00004123"/>
    </source>
</evidence>
<dbReference type="GO" id="GO:0008270">
    <property type="term" value="F:zinc ion binding"/>
    <property type="evidence" value="ECO:0007669"/>
    <property type="project" value="UniProtKB-KW"/>
</dbReference>
<dbReference type="Gene3D" id="3.30.160.60">
    <property type="entry name" value="Classic Zinc Finger"/>
    <property type="match status" value="2"/>
</dbReference>
<dbReference type="GO" id="GO:0000785">
    <property type="term" value="C:chromatin"/>
    <property type="evidence" value="ECO:0007669"/>
    <property type="project" value="TreeGrafter"/>
</dbReference>
<dbReference type="InterPro" id="IPR036236">
    <property type="entry name" value="Znf_C2H2_sf"/>
</dbReference>
<dbReference type="PROSITE" id="PS00028">
    <property type="entry name" value="ZINC_FINGER_C2H2_1"/>
    <property type="match status" value="2"/>
</dbReference>
<dbReference type="PROSITE" id="PS50157">
    <property type="entry name" value="ZINC_FINGER_C2H2_2"/>
    <property type="match status" value="2"/>
</dbReference>
<dbReference type="Pfam" id="PF00096">
    <property type="entry name" value="zf-C2H2"/>
    <property type="match status" value="1"/>
</dbReference>
<evidence type="ECO:0000256" key="3">
    <source>
        <dbReference type="ARBA" id="ARBA00022737"/>
    </source>
</evidence>
<dbReference type="Pfam" id="PF04082">
    <property type="entry name" value="Fungal_trans"/>
    <property type="match status" value="1"/>
</dbReference>
<protein>
    <recommendedName>
        <fullName evidence="9">C2H2-type domain-containing protein</fullName>
    </recommendedName>
</protein>
<dbReference type="CDD" id="cd12148">
    <property type="entry name" value="fungal_TF_MHR"/>
    <property type="match status" value="1"/>
</dbReference>
<keyword evidence="6" id="KW-0539">Nucleus</keyword>
<evidence type="ECO:0000256" key="2">
    <source>
        <dbReference type="ARBA" id="ARBA00022723"/>
    </source>
</evidence>
<dbReference type="SUPFAM" id="SSF57667">
    <property type="entry name" value="beta-beta-alpha zinc fingers"/>
    <property type="match status" value="1"/>
</dbReference>
<evidence type="ECO:0000256" key="7">
    <source>
        <dbReference type="PROSITE-ProRule" id="PRU00042"/>
    </source>
</evidence>
<dbReference type="OrthoDB" id="10018191at2759"/>
<evidence type="ECO:0000256" key="5">
    <source>
        <dbReference type="ARBA" id="ARBA00022833"/>
    </source>
</evidence>
<dbReference type="InterPro" id="IPR007219">
    <property type="entry name" value="XnlR_reg_dom"/>
</dbReference>
<keyword evidence="4 7" id="KW-0863">Zinc-finger</keyword>
<dbReference type="AlphaFoldDB" id="A0A8E2JSY8"/>
<feature type="region of interest" description="Disordered" evidence="8">
    <location>
        <begin position="114"/>
        <end position="138"/>
    </location>
</feature>